<dbReference type="InterPro" id="IPR057596">
    <property type="entry name" value="RDRP_core"/>
</dbReference>
<evidence type="ECO:0000313" key="9">
    <source>
        <dbReference type="Proteomes" id="UP001530400"/>
    </source>
</evidence>
<feature type="domain" description="DNA2/NAM7 helicase helicase" evidence="6">
    <location>
        <begin position="1532"/>
        <end position="1603"/>
    </location>
</feature>
<dbReference type="InterPro" id="IPR027417">
    <property type="entry name" value="P-loop_NTPase"/>
</dbReference>
<dbReference type="GO" id="GO:0005694">
    <property type="term" value="C:chromosome"/>
    <property type="evidence" value="ECO:0007669"/>
    <property type="project" value="UniProtKB-ARBA"/>
</dbReference>
<dbReference type="InterPro" id="IPR045055">
    <property type="entry name" value="DNA2/NAM7-like"/>
</dbReference>
<dbReference type="FunFam" id="3.40.50.300:FF:000326">
    <property type="entry name" value="P-loop containing nucleoside triphosphate hydrolase"/>
    <property type="match status" value="1"/>
</dbReference>
<reference evidence="8 9" key="1">
    <citation type="submission" date="2024-10" db="EMBL/GenBank/DDBJ databases">
        <title>Updated reference genomes for cyclostephanoid diatoms.</title>
        <authorList>
            <person name="Roberts W.R."/>
            <person name="Alverson A.J."/>
        </authorList>
    </citation>
    <scope>NUCLEOTIDE SEQUENCE [LARGE SCALE GENOMIC DNA]</scope>
    <source>
        <strain evidence="8 9">AJA010-31</strain>
    </source>
</reference>
<keyword evidence="1" id="KW-0547">Nucleotide-binding</keyword>
<evidence type="ECO:0000256" key="1">
    <source>
        <dbReference type="ARBA" id="ARBA00022741"/>
    </source>
</evidence>
<evidence type="ECO:0000259" key="5">
    <source>
        <dbReference type="Pfam" id="PF05183"/>
    </source>
</evidence>
<dbReference type="InterPro" id="IPR041679">
    <property type="entry name" value="DNA2/NAM7-like_C"/>
</dbReference>
<keyword evidence="4" id="KW-0067">ATP-binding</keyword>
<dbReference type="Pfam" id="PF13087">
    <property type="entry name" value="AAA_12"/>
    <property type="match status" value="1"/>
</dbReference>
<evidence type="ECO:0000313" key="8">
    <source>
        <dbReference type="EMBL" id="KAL3766394.1"/>
    </source>
</evidence>
<dbReference type="InterPro" id="IPR047187">
    <property type="entry name" value="SF1_C_Upf1"/>
</dbReference>
<dbReference type="GO" id="GO:0004386">
    <property type="term" value="F:helicase activity"/>
    <property type="evidence" value="ECO:0007669"/>
    <property type="project" value="UniProtKB-KW"/>
</dbReference>
<dbReference type="Pfam" id="PF13086">
    <property type="entry name" value="AAA_11"/>
    <property type="match status" value="2"/>
</dbReference>
<comment type="caution">
    <text evidence="8">The sequence shown here is derived from an EMBL/GenBank/DDBJ whole genome shotgun (WGS) entry which is preliminary data.</text>
</comment>
<dbReference type="PANTHER" id="PTHR10887">
    <property type="entry name" value="DNA2/NAM7 HELICASE FAMILY"/>
    <property type="match status" value="1"/>
</dbReference>
<dbReference type="Gene3D" id="3.40.50.300">
    <property type="entry name" value="P-loop containing nucleotide triphosphate hydrolases"/>
    <property type="match status" value="2"/>
</dbReference>
<keyword evidence="9" id="KW-1185">Reference proteome</keyword>
<dbReference type="GO" id="GO:0005524">
    <property type="term" value="F:ATP binding"/>
    <property type="evidence" value="ECO:0007669"/>
    <property type="project" value="UniProtKB-KW"/>
</dbReference>
<dbReference type="EMBL" id="JALLPJ020001386">
    <property type="protein sequence ID" value="KAL3766394.1"/>
    <property type="molecule type" value="Genomic_DNA"/>
</dbReference>
<dbReference type="InterPro" id="IPR041677">
    <property type="entry name" value="DNA2/NAM7_AAA_11"/>
</dbReference>
<organism evidence="8 9">
    <name type="scientific">Cyclotella atomus</name>
    <dbReference type="NCBI Taxonomy" id="382360"/>
    <lineage>
        <taxon>Eukaryota</taxon>
        <taxon>Sar</taxon>
        <taxon>Stramenopiles</taxon>
        <taxon>Ochrophyta</taxon>
        <taxon>Bacillariophyta</taxon>
        <taxon>Coscinodiscophyceae</taxon>
        <taxon>Thalassiosirophycidae</taxon>
        <taxon>Stephanodiscales</taxon>
        <taxon>Stephanodiscaceae</taxon>
        <taxon>Cyclotella</taxon>
    </lineage>
</organism>
<dbReference type="Proteomes" id="UP001530400">
    <property type="component" value="Unassembled WGS sequence"/>
</dbReference>
<evidence type="ECO:0000259" key="7">
    <source>
        <dbReference type="Pfam" id="PF13087"/>
    </source>
</evidence>
<dbReference type="SUPFAM" id="SSF52540">
    <property type="entry name" value="P-loop containing nucleoside triphosphate hydrolases"/>
    <property type="match status" value="1"/>
</dbReference>
<keyword evidence="2" id="KW-0378">Hydrolase</keyword>
<proteinExistence type="predicted"/>
<keyword evidence="3" id="KW-0347">Helicase</keyword>
<dbReference type="CDD" id="cd18808">
    <property type="entry name" value="SF1_C_Upf1"/>
    <property type="match status" value="1"/>
</dbReference>
<evidence type="ECO:0000256" key="3">
    <source>
        <dbReference type="ARBA" id="ARBA00022806"/>
    </source>
</evidence>
<evidence type="ECO:0000256" key="4">
    <source>
        <dbReference type="ARBA" id="ARBA00022840"/>
    </source>
</evidence>
<feature type="domain" description="DNA2/NAM7 helicase helicase" evidence="6">
    <location>
        <begin position="1413"/>
        <end position="1515"/>
    </location>
</feature>
<evidence type="ECO:0008006" key="10">
    <source>
        <dbReference type="Google" id="ProtNLM"/>
    </source>
</evidence>
<dbReference type="Pfam" id="PF05183">
    <property type="entry name" value="RdRP"/>
    <property type="match status" value="1"/>
</dbReference>
<dbReference type="PANTHER" id="PTHR10887:SF495">
    <property type="entry name" value="HELICASE SENATAXIN ISOFORM X1-RELATED"/>
    <property type="match status" value="1"/>
</dbReference>
<feature type="domain" description="DNA2/NAM7 helicase-like C-terminal" evidence="7">
    <location>
        <begin position="1612"/>
        <end position="1808"/>
    </location>
</feature>
<protein>
    <recommendedName>
        <fullName evidence="10">RNA-directed RNA polymerase</fullName>
    </recommendedName>
</protein>
<name>A0ABD3MTA8_9STRA</name>
<sequence>MIGKNAISVYLVGPQHNASRAIVEDLCKREGLCSSRVIDVVWSKEKKGGGISNDDHTAARQQLSREMDLQSGFYISIGSLIDLAFFGSAKANSSYNDPAKFFQPCIRDPKAAEGVLGLYRRSLIVVLDINNSDGEAVTDFTATLQQLRIPFYHKQEPDISLQSGILKHAVQDGAQPSPLASLSFYEHLSNKKKKGPKSGNKNASDAFFDTFNLPYYWNQNITCNTGGDGVRSIFISETEMIQTLETPVKYLTSRFMNWRGRADDLFLVEFDRGIPSDVVLRLLDGGIFIQGCRHSFLGCSSSGLKKRKAYVIRGSDQVADDERQKYGDFASLSTASKQISRFSLMLTNVAITTVKPTRVMKENDVDVNNHCFTDGCGKVSSDLAAALIRETRKTLARQNEDKSHTPSIFQIRMGGVKGIVQTDSTLTKGTIVIRPSMIKFQTSKFPEISLCDYSRPFSFGHLNKQYITLLSGLGVSDDSFLSIQREYFQQIQKMTSDFDSAWNILEWLNRSSELLIDNDGETMEERLGKVKSIQSQLIGSAPKLKILVPESRTLFGVAETPIFCPETKQRLPGILRYGECLVRVTMKGGQRVSLQNQRVIVSKNPCYLLGDVRILRAVSSVERPELHRLEKDLKQNKKKPGQIDLVKYFSGQNVVSDLTGRVDSNYKAWAAIKGPASDECVRLGQLFSRVVDSAKSGESVKLEHGIRVPHESRPIPSASSKFVWQQMEHYANLFVEEQLRGGNLDVTGGHALENSSKNEHWEDEMENDLILGLVVQRFFHSPYVSCVDFGRFNAYELGYAVHQYHFPLAVLSNSLMYHSRIVPEQTAFFKKFVNNGPIPWKLYWRSETDSSTLSFADILLHALRKNTDALMLLKLPDSVVVVLRFAVPFEKLKKLRDSIHFTAQQSLEIPLNGFIEVNSVFASKNFQYAFEYKLVDETYLMSIDMSNKSMQIYRDEKRVTFAHLRVDALTSGKRAVLSVDLTRYDRRILTGKRRHPLVRKAPVLDIELFVSNRTTPYAKVPNQIALADVLIDDGDSWDNSSLDFQEKTKGNAVTFEAYKVETDEIMNAIHEIFAEMCSPSVPSRRMMLKILDTVLYPAHRLFGMHDQISSKVQMEIEALMANVLQHLNGTDFNDGTELVFVMNTIPILSDLGIHSTNGQIGHLESFNLLHLTGMVRKWDVWLTLSVSKRADVFKWLESLVGTIDNPIATAFSQRNLFEQLKILLHEMKDGSQDMRSSSRTSRLTNLRIEPSVSMFGDGNESENSKPKMPIVTFYSIQAMPVGLRFARGEHVRIVKQPSDQSDDKILSPREYNLSNDDYDEEFPALTSQPNKAEIKINDSVSKNQFCCLGRVMAVTEAPFSIKIKLISPSYIADSVHVPAPIQECLAEKKDTWFELQVVPANTQSKVKVPITTLNLRQQEALKNSLSNTLALIHGPPGTGKTTTIVQIVNEVLRSSNDRIIVCAETNLAVDNLALRMISDAQDLVTPGELIRVGSGDKVDEKLKSIHLEAMVKGKTPNISAHDANTEQTFYLSRHKKIMNEILAGARVVFATTIGAGDPILNGQKFEFVVMDEASMSTEPSCLPALSHGCNRFVMVGDHKQLGPHACDSKCISLFERLIEETESKAIPAAITMLNQQHRMHSKLCHFPSTKFYDGKLLTAPGIEKDRIIPNVIFQRKSPVKFVPVKDGKEQRMKSGSWYNEVEIGYVLKAIKDLTAKAGKEKFNGQDITILTPYRAQLARIQIQLRNAWQGSDPLPEVCSIDGYQGRENEIIIFSAVRCGPSLGFCDDARRVNVLLTRAKRGLVIVGDRKTLIKSTIWRAWIEMAEGWLKAG</sequence>
<dbReference type="GO" id="GO:0016787">
    <property type="term" value="F:hydrolase activity"/>
    <property type="evidence" value="ECO:0007669"/>
    <property type="project" value="UniProtKB-KW"/>
</dbReference>
<accession>A0ABD3MTA8</accession>
<gene>
    <name evidence="8" type="ORF">ACHAWO_008058</name>
</gene>
<evidence type="ECO:0000259" key="6">
    <source>
        <dbReference type="Pfam" id="PF13086"/>
    </source>
</evidence>
<feature type="domain" description="RDRP core" evidence="5">
    <location>
        <begin position="277"/>
        <end position="630"/>
    </location>
</feature>
<evidence type="ECO:0000256" key="2">
    <source>
        <dbReference type="ARBA" id="ARBA00022801"/>
    </source>
</evidence>